<protein>
    <submittedName>
        <fullName evidence="2">Helix-turn-helix domain-containing protein</fullName>
    </submittedName>
</protein>
<dbReference type="PROSITE" id="PS50943">
    <property type="entry name" value="HTH_CROC1"/>
    <property type="match status" value="1"/>
</dbReference>
<evidence type="ECO:0000313" key="2">
    <source>
        <dbReference type="EMBL" id="MCW3714064.1"/>
    </source>
</evidence>
<comment type="caution">
    <text evidence="2">The sequence shown here is derived from an EMBL/GenBank/DDBJ whole genome shotgun (WGS) entry which is preliminary data.</text>
</comment>
<dbReference type="EMBL" id="JYMX02000019">
    <property type="protein sequence ID" value="MCW3714064.1"/>
    <property type="molecule type" value="Genomic_DNA"/>
</dbReference>
<dbReference type="SUPFAM" id="SSF47413">
    <property type="entry name" value="lambda repressor-like DNA-binding domains"/>
    <property type="match status" value="1"/>
</dbReference>
<proteinExistence type="predicted"/>
<name>A0ABD4UIL4_9BURK</name>
<reference evidence="2 3" key="2">
    <citation type="journal article" date="2017" name="Front. Microbiol.">
        <title>Genomics Reveals a Unique Clone of Burkholderia cenocepacia Harboring an Actively Excising Novel Genomic Island.</title>
        <authorList>
            <person name="Patil P.P."/>
            <person name="Mali S."/>
            <person name="Midha S."/>
            <person name="Gautam V."/>
            <person name="Dash L."/>
            <person name="Kumar S."/>
            <person name="Shastri J."/>
            <person name="Singhal L."/>
            <person name="Patil P.B."/>
        </authorList>
    </citation>
    <scope>NUCLEOTIDE SEQUENCE [LARGE SCALE GENOMIC DNA]</scope>
    <source>
        <strain evidence="2 3">BC-19</strain>
    </source>
</reference>
<dbReference type="InterPro" id="IPR010982">
    <property type="entry name" value="Lambda_DNA-bd_dom_sf"/>
</dbReference>
<dbReference type="RefSeq" id="WP_253195261.1">
    <property type="nucleotide sequence ID" value="NZ_CAJPCK010000006.1"/>
</dbReference>
<evidence type="ECO:0000313" key="3">
    <source>
        <dbReference type="Proteomes" id="UP000191686"/>
    </source>
</evidence>
<gene>
    <name evidence="2" type="ORF">UE95_022525</name>
</gene>
<dbReference type="InterPro" id="IPR001387">
    <property type="entry name" value="Cro/C1-type_HTH"/>
</dbReference>
<evidence type="ECO:0000259" key="1">
    <source>
        <dbReference type="PROSITE" id="PS50943"/>
    </source>
</evidence>
<organism evidence="2 3">
    <name type="scientific">Burkholderia cenocepacia</name>
    <dbReference type="NCBI Taxonomy" id="95486"/>
    <lineage>
        <taxon>Bacteria</taxon>
        <taxon>Pseudomonadati</taxon>
        <taxon>Pseudomonadota</taxon>
        <taxon>Betaproteobacteria</taxon>
        <taxon>Burkholderiales</taxon>
        <taxon>Burkholderiaceae</taxon>
        <taxon>Burkholderia</taxon>
        <taxon>Burkholderia cepacia complex</taxon>
    </lineage>
</organism>
<accession>A0ABD4UIL4</accession>
<feature type="domain" description="HTH cro/C1-type" evidence="1">
    <location>
        <begin position="55"/>
        <end position="99"/>
    </location>
</feature>
<dbReference type="Proteomes" id="UP000191686">
    <property type="component" value="Unassembled WGS sequence"/>
</dbReference>
<sequence length="153" mass="17375">MQPPHRGILASVGPHKRPTIGRFASNRILLDSSLESFDILSREKKYQMNDFEVRLKRERLRLGLNQTELAALGGVQKHAQFQYEKGMRRPNSDYLSAIALAGVDVWYVLTGEEGARLENPDEQRIVSGFRALDARKREVILALIEAITERSSQ</sequence>
<dbReference type="Pfam" id="PF01381">
    <property type="entry name" value="HTH_3"/>
    <property type="match status" value="1"/>
</dbReference>
<dbReference type="AlphaFoldDB" id="A0ABD4UIL4"/>
<dbReference type="SMART" id="SM00530">
    <property type="entry name" value="HTH_XRE"/>
    <property type="match status" value="1"/>
</dbReference>
<dbReference type="Gene3D" id="1.10.260.40">
    <property type="entry name" value="lambda repressor-like DNA-binding domains"/>
    <property type="match status" value="1"/>
</dbReference>
<dbReference type="CDD" id="cd00093">
    <property type="entry name" value="HTH_XRE"/>
    <property type="match status" value="1"/>
</dbReference>
<reference evidence="2 3" key="1">
    <citation type="journal article" date="2017" name="Front. Microbiol.">
        <title>Genomics reveals a unique clone of Burkholderia cenocepacia harbouring an actively excising novel genomic island.</title>
        <authorList>
            <person name="Patil P."/>
            <person name="Mali S."/>
            <person name="Midha S."/>
            <person name="Gautam V."/>
            <person name="Dash L."/>
            <person name="Kumar S."/>
            <person name="Shastri J."/>
            <person name="Singhal L."/>
            <person name="Patil P.B."/>
        </authorList>
    </citation>
    <scope>NUCLEOTIDE SEQUENCE [LARGE SCALE GENOMIC DNA]</scope>
    <source>
        <strain evidence="2 3">BC-19</strain>
    </source>
</reference>